<feature type="region of interest" description="Disordered" evidence="1">
    <location>
        <begin position="50"/>
        <end position="94"/>
    </location>
</feature>
<dbReference type="EMBL" id="KV921867">
    <property type="protein sequence ID" value="ORE10296.1"/>
    <property type="molecule type" value="Genomic_DNA"/>
</dbReference>
<proteinExistence type="predicted"/>
<evidence type="ECO:0000256" key="1">
    <source>
        <dbReference type="SAM" id="MobiDB-lite"/>
    </source>
</evidence>
<sequence>MTHKDLQSTADSNEAIKESITVEKEVTVAESSTTENDPNVENTIVTTITTTTTTTTESSLAMTRNSSQSSDQTVIVSTGSIQSQLSRSNSQDPMWRSRSDLRIIQTRAELIRNAYNMQRRHTNMADTPLNTTPVAKHDMDLLQSSSSFFSSDRSSFQLLQQQSSLGSLSADQELSENPDPCGFSIDANQSTKTSNEEELDDTANEDEEDFDELNVPLSASL</sequence>
<feature type="compositionally biased region" description="Acidic residues" evidence="1">
    <location>
        <begin position="196"/>
        <end position="212"/>
    </location>
</feature>
<accession>A0A1X0RE56</accession>
<dbReference type="Proteomes" id="UP000242414">
    <property type="component" value="Unassembled WGS sequence"/>
</dbReference>
<feature type="region of interest" description="Disordered" evidence="1">
    <location>
        <begin position="167"/>
        <end position="221"/>
    </location>
</feature>
<gene>
    <name evidence="2" type="ORF">BCV72DRAFT_31068</name>
</gene>
<dbReference type="OrthoDB" id="2281444at2759"/>
<name>A0A1X0RE56_RHIZD</name>
<feature type="compositionally biased region" description="Polar residues" evidence="1">
    <location>
        <begin position="58"/>
        <end position="92"/>
    </location>
</feature>
<reference evidence="2" key="1">
    <citation type="journal article" date="2016" name="Proc. Natl. Acad. Sci. U.S.A.">
        <title>Lipid metabolic changes in an early divergent fungus govern the establishment of a mutualistic symbiosis with endobacteria.</title>
        <authorList>
            <person name="Lastovetsky O.A."/>
            <person name="Gaspar M.L."/>
            <person name="Mondo S.J."/>
            <person name="LaButti K.M."/>
            <person name="Sandor L."/>
            <person name="Grigoriev I.V."/>
            <person name="Henry S.A."/>
            <person name="Pawlowska T.E."/>
        </authorList>
    </citation>
    <scope>NUCLEOTIDE SEQUENCE [LARGE SCALE GENOMIC DNA]</scope>
    <source>
        <strain evidence="2">ATCC 52814</strain>
    </source>
</reference>
<protein>
    <submittedName>
        <fullName evidence="2">Uncharacterized protein</fullName>
    </submittedName>
</protein>
<dbReference type="AlphaFoldDB" id="A0A1X0RE56"/>
<feature type="region of interest" description="Disordered" evidence="1">
    <location>
        <begin position="1"/>
        <end position="22"/>
    </location>
</feature>
<evidence type="ECO:0000313" key="2">
    <source>
        <dbReference type="EMBL" id="ORE10296.1"/>
    </source>
</evidence>
<organism evidence="2">
    <name type="scientific">Rhizopus microsporus var. microsporus</name>
    <dbReference type="NCBI Taxonomy" id="86635"/>
    <lineage>
        <taxon>Eukaryota</taxon>
        <taxon>Fungi</taxon>
        <taxon>Fungi incertae sedis</taxon>
        <taxon>Mucoromycota</taxon>
        <taxon>Mucoromycotina</taxon>
        <taxon>Mucoromycetes</taxon>
        <taxon>Mucorales</taxon>
        <taxon>Mucorineae</taxon>
        <taxon>Rhizopodaceae</taxon>
        <taxon>Rhizopus</taxon>
    </lineage>
</organism>
<dbReference type="VEuPathDB" id="FungiDB:BCV72DRAFT_31068"/>